<feature type="domain" description="Pycsar effector protein" evidence="9">
    <location>
        <begin position="14"/>
        <end position="196"/>
    </location>
</feature>
<keyword evidence="3 8" id="KW-0812">Transmembrane</keyword>
<name>A0ABY9SZ25_BREBE</name>
<evidence type="ECO:0000256" key="2">
    <source>
        <dbReference type="ARBA" id="ARBA00022475"/>
    </source>
</evidence>
<comment type="subcellular location">
    <subcellularLocation>
        <location evidence="1">Cell membrane</location>
    </subcellularLocation>
</comment>
<dbReference type="Pfam" id="PF18967">
    <property type="entry name" value="PycTM"/>
    <property type="match status" value="1"/>
</dbReference>
<evidence type="ECO:0000313" key="11">
    <source>
        <dbReference type="Proteomes" id="UP001256827"/>
    </source>
</evidence>
<evidence type="ECO:0000256" key="6">
    <source>
        <dbReference type="ARBA" id="ARBA00023118"/>
    </source>
</evidence>
<protein>
    <recommendedName>
        <fullName evidence="9">Pycsar effector protein domain-containing protein</fullName>
    </recommendedName>
</protein>
<evidence type="ECO:0000256" key="8">
    <source>
        <dbReference type="SAM" id="Phobius"/>
    </source>
</evidence>
<dbReference type="RefSeq" id="WP_310764584.1">
    <property type="nucleotide sequence ID" value="NZ_CP134050.1"/>
</dbReference>
<keyword evidence="4" id="KW-0547">Nucleotide-binding</keyword>
<keyword evidence="7 8" id="KW-0472">Membrane</keyword>
<gene>
    <name evidence="10" type="ORF">RGB73_20555</name>
</gene>
<accession>A0ABY9SZ25</accession>
<keyword evidence="2" id="KW-1003">Cell membrane</keyword>
<evidence type="ECO:0000259" key="9">
    <source>
        <dbReference type="Pfam" id="PF18967"/>
    </source>
</evidence>
<organism evidence="10 11">
    <name type="scientific">Brevibacillus brevis</name>
    <name type="common">Bacillus brevis</name>
    <dbReference type="NCBI Taxonomy" id="1393"/>
    <lineage>
        <taxon>Bacteria</taxon>
        <taxon>Bacillati</taxon>
        <taxon>Bacillota</taxon>
        <taxon>Bacilli</taxon>
        <taxon>Bacillales</taxon>
        <taxon>Paenibacillaceae</taxon>
        <taxon>Brevibacillus</taxon>
    </lineage>
</organism>
<feature type="transmembrane region" description="Helical" evidence="8">
    <location>
        <begin position="185"/>
        <end position="203"/>
    </location>
</feature>
<dbReference type="Proteomes" id="UP001256827">
    <property type="component" value="Chromosome"/>
</dbReference>
<keyword evidence="5 8" id="KW-1133">Transmembrane helix</keyword>
<reference evidence="10 11" key="1">
    <citation type="submission" date="2023-09" db="EMBL/GenBank/DDBJ databases">
        <title>Complete Genome and Methylome dissection of Bacillus brevis NEB573 original source of BbsI restriction endonuclease.</title>
        <authorList>
            <person name="Fomenkov A."/>
            <person name="Roberts R.D."/>
        </authorList>
    </citation>
    <scope>NUCLEOTIDE SEQUENCE [LARGE SCALE GENOMIC DNA]</scope>
    <source>
        <strain evidence="10 11">NEB573</strain>
    </source>
</reference>
<evidence type="ECO:0000256" key="5">
    <source>
        <dbReference type="ARBA" id="ARBA00022989"/>
    </source>
</evidence>
<dbReference type="InterPro" id="IPR043760">
    <property type="entry name" value="PycTM_dom"/>
</dbReference>
<sequence length="204" mass="23770">MEEKDLHKFRFDLLTKAIEDTQHTVRFTDGKAGAVITFWGIVLTSILRTNESWYPWLKAVDGFLDRFFVYSCIFFLLFFFVRSIWIALKVITPKINPLAQIDCTGYEPKGLFYLHQLDNSITGKHLFHDRALPKLKMTTADYMEKLKDTKAEDILCELAIELQKVSFIRNVKVARVNDAINSVKLFLVVFGVLFLYGFCDTFFR</sequence>
<evidence type="ECO:0000256" key="3">
    <source>
        <dbReference type="ARBA" id="ARBA00022692"/>
    </source>
</evidence>
<dbReference type="EMBL" id="CP134050">
    <property type="protein sequence ID" value="WNC13095.1"/>
    <property type="molecule type" value="Genomic_DNA"/>
</dbReference>
<evidence type="ECO:0000313" key="10">
    <source>
        <dbReference type="EMBL" id="WNC13095.1"/>
    </source>
</evidence>
<keyword evidence="6" id="KW-0051">Antiviral defense</keyword>
<evidence type="ECO:0000256" key="4">
    <source>
        <dbReference type="ARBA" id="ARBA00022741"/>
    </source>
</evidence>
<feature type="transmembrane region" description="Helical" evidence="8">
    <location>
        <begin position="67"/>
        <end position="88"/>
    </location>
</feature>
<proteinExistence type="predicted"/>
<keyword evidence="11" id="KW-1185">Reference proteome</keyword>
<evidence type="ECO:0000256" key="7">
    <source>
        <dbReference type="ARBA" id="ARBA00023136"/>
    </source>
</evidence>
<evidence type="ECO:0000256" key="1">
    <source>
        <dbReference type="ARBA" id="ARBA00004236"/>
    </source>
</evidence>
<feature type="transmembrane region" description="Helical" evidence="8">
    <location>
        <begin position="30"/>
        <end position="47"/>
    </location>
</feature>